<dbReference type="PANTHER" id="PTHR43776">
    <property type="entry name" value="TRANSPORT ATP-BINDING PROTEIN"/>
    <property type="match status" value="1"/>
</dbReference>
<evidence type="ECO:0000256" key="2">
    <source>
        <dbReference type="ARBA" id="ARBA00005417"/>
    </source>
</evidence>
<dbReference type="CDD" id="cd03257">
    <property type="entry name" value="ABC_NikE_OppD_transporters"/>
    <property type="match status" value="1"/>
</dbReference>
<comment type="caution">
    <text evidence="7">The sequence shown here is derived from an EMBL/GenBank/DDBJ whole genome shotgun (WGS) entry which is preliminary data.</text>
</comment>
<organism evidence="7 8">
    <name type="scientific">Cereibacter sphaeroides</name>
    <name type="common">Rhodobacter sphaeroides</name>
    <dbReference type="NCBI Taxonomy" id="1063"/>
    <lineage>
        <taxon>Bacteria</taxon>
        <taxon>Pseudomonadati</taxon>
        <taxon>Pseudomonadota</taxon>
        <taxon>Alphaproteobacteria</taxon>
        <taxon>Rhodobacterales</taxon>
        <taxon>Paracoccaceae</taxon>
        <taxon>Cereibacter</taxon>
    </lineage>
</organism>
<sequence length="342" mass="36774">MQDPLPPLLRVQDLRKEFVSGGGWLGGAPRVVRAVDRVSFEVRAGETLGVVGESGCGKTTLGRMVLRLLEATSGKVEFDGTDLGGLDAARMRAMRRNMQIIFQDPFGALNPRMTVGELIVEPLVIHGVGTPASRQARLDELLGLVGLAPYHAARFAHEFSGGQRQRICIARALALNPRFIVCDEAASALDVSIQAQILNLLQDLKQSLGLTYLFISHDLGVIRHISDRVMVMYLGQVVEMGSKHQIFDAPSHPYTAALLRASPSRNRGKTRFAAIKGDLPSPANPPPGCRFHTRCPLAQPVCKTTPPPLMPVKAPGQFAACHFPGSDRGPLDPGKTVGAMGG</sequence>
<name>A0AAX1UJX1_CERSP</name>
<dbReference type="RefSeq" id="WP_089258597.1">
    <property type="nucleotide sequence ID" value="NZ_QWGP01000013.1"/>
</dbReference>
<dbReference type="EMBL" id="QWGP01000013">
    <property type="protein sequence ID" value="RHZ94284.1"/>
    <property type="molecule type" value="Genomic_DNA"/>
</dbReference>
<dbReference type="PROSITE" id="PS00211">
    <property type="entry name" value="ABC_TRANSPORTER_1"/>
    <property type="match status" value="1"/>
</dbReference>
<dbReference type="GO" id="GO:0005524">
    <property type="term" value="F:ATP binding"/>
    <property type="evidence" value="ECO:0007669"/>
    <property type="project" value="UniProtKB-KW"/>
</dbReference>
<accession>A0AAX1UJX1</accession>
<gene>
    <name evidence="7" type="ORF">D1114_12885</name>
</gene>
<dbReference type="NCBIfam" id="TIGR01727">
    <property type="entry name" value="oligo_HPY"/>
    <property type="match status" value="1"/>
</dbReference>
<dbReference type="Gene3D" id="3.40.50.300">
    <property type="entry name" value="P-loop containing nucleotide triphosphate hydrolases"/>
    <property type="match status" value="1"/>
</dbReference>
<dbReference type="Pfam" id="PF00005">
    <property type="entry name" value="ABC_tran"/>
    <property type="match status" value="1"/>
</dbReference>
<dbReference type="GO" id="GO:0015833">
    <property type="term" value="P:peptide transport"/>
    <property type="evidence" value="ECO:0007669"/>
    <property type="project" value="InterPro"/>
</dbReference>
<protein>
    <submittedName>
        <fullName evidence="7">ATP-binding cassette domain-containing protein</fullName>
    </submittedName>
</protein>
<dbReference type="SMART" id="SM00382">
    <property type="entry name" value="AAA"/>
    <property type="match status" value="1"/>
</dbReference>
<dbReference type="InterPro" id="IPR003439">
    <property type="entry name" value="ABC_transporter-like_ATP-bd"/>
</dbReference>
<dbReference type="Proteomes" id="UP000266305">
    <property type="component" value="Unassembled WGS sequence"/>
</dbReference>
<dbReference type="InterPro" id="IPR013563">
    <property type="entry name" value="Oligopep_ABC_C"/>
</dbReference>
<reference evidence="7 8" key="1">
    <citation type="submission" date="2018-08" db="EMBL/GenBank/DDBJ databases">
        <title>Draft genome sequence of Rhodobacter sphaeroides FY.</title>
        <authorList>
            <person name="Rayyan A."/>
            <person name="Meyer T.E."/>
            <person name="Kyndt J.A."/>
        </authorList>
    </citation>
    <scope>NUCLEOTIDE SEQUENCE [LARGE SCALE GENOMIC DNA]</scope>
    <source>
        <strain evidence="7 8">FY</strain>
    </source>
</reference>
<evidence type="ECO:0000313" key="7">
    <source>
        <dbReference type="EMBL" id="RHZ94284.1"/>
    </source>
</evidence>
<dbReference type="GO" id="GO:0055085">
    <property type="term" value="P:transmembrane transport"/>
    <property type="evidence" value="ECO:0007669"/>
    <property type="project" value="UniProtKB-ARBA"/>
</dbReference>
<evidence type="ECO:0000256" key="1">
    <source>
        <dbReference type="ARBA" id="ARBA00004417"/>
    </source>
</evidence>
<evidence type="ECO:0000256" key="5">
    <source>
        <dbReference type="ARBA" id="ARBA00022840"/>
    </source>
</evidence>
<evidence type="ECO:0000256" key="4">
    <source>
        <dbReference type="ARBA" id="ARBA00022741"/>
    </source>
</evidence>
<comment type="subcellular location">
    <subcellularLocation>
        <location evidence="1">Cell inner membrane</location>
        <topology evidence="1">Peripheral membrane protein</topology>
    </subcellularLocation>
</comment>
<dbReference type="GO" id="GO:0005886">
    <property type="term" value="C:plasma membrane"/>
    <property type="evidence" value="ECO:0007669"/>
    <property type="project" value="UniProtKB-SubCell"/>
</dbReference>
<dbReference type="GO" id="GO:0016887">
    <property type="term" value="F:ATP hydrolysis activity"/>
    <property type="evidence" value="ECO:0007669"/>
    <property type="project" value="InterPro"/>
</dbReference>
<dbReference type="SUPFAM" id="SSF52540">
    <property type="entry name" value="P-loop containing nucleoside triphosphate hydrolases"/>
    <property type="match status" value="1"/>
</dbReference>
<dbReference type="InterPro" id="IPR003593">
    <property type="entry name" value="AAA+_ATPase"/>
</dbReference>
<evidence type="ECO:0000259" key="6">
    <source>
        <dbReference type="PROSITE" id="PS50893"/>
    </source>
</evidence>
<dbReference type="PANTHER" id="PTHR43776:SF7">
    <property type="entry name" value="D,D-DIPEPTIDE TRANSPORT ATP-BINDING PROTEIN DDPF-RELATED"/>
    <property type="match status" value="1"/>
</dbReference>
<proteinExistence type="inferred from homology"/>
<comment type="similarity">
    <text evidence="2">Belongs to the ABC transporter superfamily.</text>
</comment>
<dbReference type="PROSITE" id="PS50893">
    <property type="entry name" value="ABC_TRANSPORTER_2"/>
    <property type="match status" value="1"/>
</dbReference>
<keyword evidence="5 7" id="KW-0067">ATP-binding</keyword>
<dbReference type="InterPro" id="IPR050319">
    <property type="entry name" value="ABC_transp_ATP-bind"/>
</dbReference>
<evidence type="ECO:0000256" key="3">
    <source>
        <dbReference type="ARBA" id="ARBA00022448"/>
    </source>
</evidence>
<evidence type="ECO:0000313" key="8">
    <source>
        <dbReference type="Proteomes" id="UP000266305"/>
    </source>
</evidence>
<dbReference type="InterPro" id="IPR027417">
    <property type="entry name" value="P-loop_NTPase"/>
</dbReference>
<dbReference type="AlphaFoldDB" id="A0AAX1UJX1"/>
<keyword evidence="4" id="KW-0547">Nucleotide-binding</keyword>
<dbReference type="Pfam" id="PF08352">
    <property type="entry name" value="oligo_HPY"/>
    <property type="match status" value="1"/>
</dbReference>
<keyword evidence="3" id="KW-0813">Transport</keyword>
<feature type="domain" description="ABC transporter" evidence="6">
    <location>
        <begin position="9"/>
        <end position="259"/>
    </location>
</feature>
<dbReference type="InterPro" id="IPR017871">
    <property type="entry name" value="ABC_transporter-like_CS"/>
</dbReference>
<dbReference type="FunFam" id="3.40.50.300:FF:000016">
    <property type="entry name" value="Oligopeptide ABC transporter ATP-binding component"/>
    <property type="match status" value="1"/>
</dbReference>